<dbReference type="EMBL" id="JAIWYP010000012">
    <property type="protein sequence ID" value="KAH3723864.1"/>
    <property type="molecule type" value="Genomic_DNA"/>
</dbReference>
<accession>A0A9D4HLI1</accession>
<sequence length="102" mass="11414">MPNVYSIYLSILPEPPCGYYWQVRVFKSIERETSKHESEAVPKNYGLADVWTCLNESLSRYDGGEMATIHNFVKKGQSGEVSSVLQSLPAKFSLHTGNTAVE</sequence>
<dbReference type="AlphaFoldDB" id="A0A9D4HLI1"/>
<organism evidence="1 2">
    <name type="scientific">Dreissena polymorpha</name>
    <name type="common">Zebra mussel</name>
    <name type="synonym">Mytilus polymorpha</name>
    <dbReference type="NCBI Taxonomy" id="45954"/>
    <lineage>
        <taxon>Eukaryota</taxon>
        <taxon>Metazoa</taxon>
        <taxon>Spiralia</taxon>
        <taxon>Lophotrochozoa</taxon>
        <taxon>Mollusca</taxon>
        <taxon>Bivalvia</taxon>
        <taxon>Autobranchia</taxon>
        <taxon>Heteroconchia</taxon>
        <taxon>Euheterodonta</taxon>
        <taxon>Imparidentia</taxon>
        <taxon>Neoheterodontei</taxon>
        <taxon>Myida</taxon>
        <taxon>Dreissenoidea</taxon>
        <taxon>Dreissenidae</taxon>
        <taxon>Dreissena</taxon>
    </lineage>
</organism>
<dbReference type="Proteomes" id="UP000828390">
    <property type="component" value="Unassembled WGS sequence"/>
</dbReference>
<protein>
    <submittedName>
        <fullName evidence="1">Uncharacterized protein</fullName>
    </submittedName>
</protein>
<reference evidence="1" key="1">
    <citation type="journal article" date="2019" name="bioRxiv">
        <title>The Genome of the Zebra Mussel, Dreissena polymorpha: A Resource for Invasive Species Research.</title>
        <authorList>
            <person name="McCartney M.A."/>
            <person name="Auch B."/>
            <person name="Kono T."/>
            <person name="Mallez S."/>
            <person name="Zhang Y."/>
            <person name="Obille A."/>
            <person name="Becker A."/>
            <person name="Abrahante J.E."/>
            <person name="Garbe J."/>
            <person name="Badalamenti J.P."/>
            <person name="Herman A."/>
            <person name="Mangelson H."/>
            <person name="Liachko I."/>
            <person name="Sullivan S."/>
            <person name="Sone E.D."/>
            <person name="Koren S."/>
            <person name="Silverstein K.A.T."/>
            <person name="Beckman K.B."/>
            <person name="Gohl D.M."/>
        </authorList>
    </citation>
    <scope>NUCLEOTIDE SEQUENCE</scope>
    <source>
        <strain evidence="1">Duluth1</strain>
        <tissue evidence="1">Whole animal</tissue>
    </source>
</reference>
<gene>
    <name evidence="1" type="ORF">DPMN_049659</name>
</gene>
<reference evidence="1" key="2">
    <citation type="submission" date="2020-11" db="EMBL/GenBank/DDBJ databases">
        <authorList>
            <person name="McCartney M.A."/>
            <person name="Auch B."/>
            <person name="Kono T."/>
            <person name="Mallez S."/>
            <person name="Becker A."/>
            <person name="Gohl D.M."/>
            <person name="Silverstein K.A.T."/>
            <person name="Koren S."/>
            <person name="Bechman K.B."/>
            <person name="Herman A."/>
            <person name="Abrahante J.E."/>
            <person name="Garbe J."/>
        </authorList>
    </citation>
    <scope>NUCLEOTIDE SEQUENCE</scope>
    <source>
        <strain evidence="1">Duluth1</strain>
        <tissue evidence="1">Whole animal</tissue>
    </source>
</reference>
<name>A0A9D4HLI1_DREPO</name>
<evidence type="ECO:0000313" key="2">
    <source>
        <dbReference type="Proteomes" id="UP000828390"/>
    </source>
</evidence>
<proteinExistence type="predicted"/>
<keyword evidence="2" id="KW-1185">Reference proteome</keyword>
<evidence type="ECO:0000313" key="1">
    <source>
        <dbReference type="EMBL" id="KAH3723864.1"/>
    </source>
</evidence>
<comment type="caution">
    <text evidence="1">The sequence shown here is derived from an EMBL/GenBank/DDBJ whole genome shotgun (WGS) entry which is preliminary data.</text>
</comment>